<organism evidence="2 3">
    <name type="scientific">Actinopolymorpha pittospori</name>
    <dbReference type="NCBI Taxonomy" id="648752"/>
    <lineage>
        <taxon>Bacteria</taxon>
        <taxon>Bacillati</taxon>
        <taxon>Actinomycetota</taxon>
        <taxon>Actinomycetes</taxon>
        <taxon>Propionibacteriales</taxon>
        <taxon>Actinopolymorphaceae</taxon>
        <taxon>Actinopolymorpha</taxon>
    </lineage>
</organism>
<feature type="region of interest" description="Disordered" evidence="1">
    <location>
        <begin position="1"/>
        <end position="47"/>
    </location>
</feature>
<feature type="compositionally biased region" description="Basic and acidic residues" evidence="1">
    <location>
        <begin position="186"/>
        <end position="195"/>
    </location>
</feature>
<dbReference type="EMBL" id="JADBEM010000001">
    <property type="protein sequence ID" value="MBE1610778.1"/>
    <property type="molecule type" value="Genomic_DNA"/>
</dbReference>
<feature type="compositionally biased region" description="Low complexity" evidence="1">
    <location>
        <begin position="21"/>
        <end position="39"/>
    </location>
</feature>
<reference evidence="2" key="1">
    <citation type="submission" date="2020-10" db="EMBL/GenBank/DDBJ databases">
        <title>Sequencing the genomes of 1000 actinobacteria strains.</title>
        <authorList>
            <person name="Klenk H.-P."/>
        </authorList>
    </citation>
    <scope>NUCLEOTIDE SEQUENCE</scope>
    <source>
        <strain evidence="2">DSM 45354</strain>
    </source>
</reference>
<evidence type="ECO:0000313" key="2">
    <source>
        <dbReference type="EMBL" id="MBE1610778.1"/>
    </source>
</evidence>
<dbReference type="Proteomes" id="UP000638648">
    <property type="component" value="Unassembled WGS sequence"/>
</dbReference>
<evidence type="ECO:0000313" key="3">
    <source>
        <dbReference type="Proteomes" id="UP000638648"/>
    </source>
</evidence>
<protein>
    <submittedName>
        <fullName evidence="2">Uncharacterized protein</fullName>
    </submittedName>
</protein>
<name>A0A927N4E7_9ACTN</name>
<comment type="caution">
    <text evidence="2">The sequence shown here is derived from an EMBL/GenBank/DDBJ whole genome shotgun (WGS) entry which is preliminary data.</text>
</comment>
<dbReference type="AlphaFoldDB" id="A0A927N4E7"/>
<keyword evidence="3" id="KW-1185">Reference proteome</keyword>
<gene>
    <name evidence="2" type="ORF">HEB94_007626</name>
</gene>
<dbReference type="RefSeq" id="WP_192754097.1">
    <property type="nucleotide sequence ID" value="NZ_BAABJL010000018.1"/>
</dbReference>
<sequence>MSAPPFDDAPSTIEQEDRPIPTATTHGEAPAATAAQPATLRITPTQTLPPDVANGVYDQVVATEPVREIPYSWVQLVRPGGELVVSWRNPFAGPVRARLSVSEDGRAAGNFVEWTGCPEGDEHAGVITEAESAVPWYRTTTSLDPHAVWSDPAALFALGIRLPRLRWAQTGSSYVGSPRTDVARADASSDVHDTMADSTPPSAKDDRTGSGPLRYWIHDEASCACARNLPSGEIQVEQHGPRLLWREVEAAYKWWEEQDHPAFDRFGISVTSFGQFAWLGHRCSGRIWRI</sequence>
<feature type="region of interest" description="Disordered" evidence="1">
    <location>
        <begin position="186"/>
        <end position="210"/>
    </location>
</feature>
<evidence type="ECO:0000256" key="1">
    <source>
        <dbReference type="SAM" id="MobiDB-lite"/>
    </source>
</evidence>
<proteinExistence type="predicted"/>
<accession>A0A927N4E7</accession>